<dbReference type="Proteomes" id="UP000562352">
    <property type="component" value="Unassembled WGS sequence"/>
</dbReference>
<name>A0A841DFX1_PLAVE</name>
<accession>A0A841DFX1</accession>
<protein>
    <submittedName>
        <fullName evidence="2">Uncharacterized protein</fullName>
    </submittedName>
</protein>
<gene>
    <name evidence="2" type="ORF">FHS22_006930</name>
</gene>
<evidence type="ECO:0000313" key="2">
    <source>
        <dbReference type="EMBL" id="MBB5967623.1"/>
    </source>
</evidence>
<dbReference type="AlphaFoldDB" id="A0A841DFX1"/>
<keyword evidence="3" id="KW-1185">Reference proteome</keyword>
<dbReference type="EMBL" id="JACHJJ010000035">
    <property type="protein sequence ID" value="MBB5967623.1"/>
    <property type="molecule type" value="Genomic_DNA"/>
</dbReference>
<feature type="signal peptide" evidence="1">
    <location>
        <begin position="1"/>
        <end position="30"/>
    </location>
</feature>
<proteinExistence type="predicted"/>
<keyword evidence="1" id="KW-0732">Signal</keyword>
<reference evidence="2 3" key="1">
    <citation type="submission" date="2020-08" db="EMBL/GenBank/DDBJ databases">
        <title>Genomic Encyclopedia of Type Strains, Phase III (KMG-III): the genomes of soil and plant-associated and newly described type strains.</title>
        <authorList>
            <person name="Whitman W."/>
        </authorList>
    </citation>
    <scope>NUCLEOTIDE SEQUENCE [LARGE SCALE GENOMIC DNA]</scope>
    <source>
        <strain evidence="2 3">CECT 3303</strain>
    </source>
</reference>
<feature type="chain" id="PRO_5032733600" evidence="1">
    <location>
        <begin position="31"/>
        <end position="275"/>
    </location>
</feature>
<organism evidence="2 3">
    <name type="scientific">Planomonospora venezuelensis</name>
    <dbReference type="NCBI Taxonomy" id="1999"/>
    <lineage>
        <taxon>Bacteria</taxon>
        <taxon>Bacillati</taxon>
        <taxon>Actinomycetota</taxon>
        <taxon>Actinomycetes</taxon>
        <taxon>Streptosporangiales</taxon>
        <taxon>Streptosporangiaceae</taxon>
        <taxon>Planomonospora</taxon>
    </lineage>
</organism>
<sequence length="275" mass="28118">MPALSRLAAVLATTATAAALVAVPALSAQAAAKDDGMQLVVPALATMLPGQQGWISAMWKATTDVCDVRVTASAPGLTIGYPANTATYTSLYEADKLAADAMDFTALNVSVPAGASGPVEVTLNVSYTRLPPGQAKKDDPAVVEKFDCKGPKGGQTVTATLPVASASGVAVVQKTGAVTVSKDAPSWEKIAFEGRRSGLSDFRLTLTAPQGLEVVYPGERTSAGLHTGSTLAVAREDYAAVRLDASGLAAGTYRVPVRATYTGGGYDGELTLTVR</sequence>
<evidence type="ECO:0000313" key="3">
    <source>
        <dbReference type="Proteomes" id="UP000562352"/>
    </source>
</evidence>
<dbReference type="RefSeq" id="WP_184948335.1">
    <property type="nucleotide sequence ID" value="NZ_BAAAWZ010000004.1"/>
</dbReference>
<comment type="caution">
    <text evidence="2">The sequence shown here is derived from an EMBL/GenBank/DDBJ whole genome shotgun (WGS) entry which is preliminary data.</text>
</comment>
<evidence type="ECO:0000256" key="1">
    <source>
        <dbReference type="SAM" id="SignalP"/>
    </source>
</evidence>